<evidence type="ECO:0000313" key="5">
    <source>
        <dbReference type="Proteomes" id="UP000663882"/>
    </source>
</evidence>
<proteinExistence type="predicted"/>
<dbReference type="PROSITE" id="PS51186">
    <property type="entry name" value="GNAT"/>
    <property type="match status" value="1"/>
</dbReference>
<organism evidence="3 5">
    <name type="scientific">Rotaria sordida</name>
    <dbReference type="NCBI Taxonomy" id="392033"/>
    <lineage>
        <taxon>Eukaryota</taxon>
        <taxon>Metazoa</taxon>
        <taxon>Spiralia</taxon>
        <taxon>Gnathifera</taxon>
        <taxon>Rotifera</taxon>
        <taxon>Eurotatoria</taxon>
        <taxon>Bdelloidea</taxon>
        <taxon>Philodinida</taxon>
        <taxon>Philodinidae</taxon>
        <taxon>Rotaria</taxon>
    </lineage>
</organism>
<dbReference type="OrthoDB" id="10058863at2759"/>
<feature type="compositionally biased region" description="Polar residues" evidence="1">
    <location>
        <begin position="7"/>
        <end position="16"/>
    </location>
</feature>
<dbReference type="Gene3D" id="3.40.630.30">
    <property type="match status" value="1"/>
</dbReference>
<dbReference type="InterPro" id="IPR000182">
    <property type="entry name" value="GNAT_dom"/>
</dbReference>
<name>A0A814KL62_9BILA</name>
<evidence type="ECO:0000313" key="3">
    <source>
        <dbReference type="EMBL" id="CAF1053927.1"/>
    </source>
</evidence>
<dbReference type="AlphaFoldDB" id="A0A814KL62"/>
<feature type="domain" description="N-acetyltransferase" evidence="2">
    <location>
        <begin position="120"/>
        <end position="281"/>
    </location>
</feature>
<reference evidence="3" key="1">
    <citation type="submission" date="2021-02" db="EMBL/GenBank/DDBJ databases">
        <authorList>
            <person name="Nowell W R."/>
        </authorList>
    </citation>
    <scope>NUCLEOTIDE SEQUENCE</scope>
</reference>
<accession>A0A814KL62</accession>
<comment type="caution">
    <text evidence="3">The sequence shown here is derived from an EMBL/GenBank/DDBJ whole genome shotgun (WGS) entry which is preliminary data.</text>
</comment>
<dbReference type="EMBL" id="CAJNOO010000880">
    <property type="protein sequence ID" value="CAF1053927.1"/>
    <property type="molecule type" value="Genomic_DNA"/>
</dbReference>
<gene>
    <name evidence="3" type="ORF">RFH988_LOCUS16883</name>
    <name evidence="4" type="ORF">ZHD862_LOCUS16578</name>
</gene>
<dbReference type="Pfam" id="PF00583">
    <property type="entry name" value="Acetyltransf_1"/>
    <property type="match status" value="1"/>
</dbReference>
<dbReference type="Proteomes" id="UP000663864">
    <property type="component" value="Unassembled WGS sequence"/>
</dbReference>
<dbReference type="EMBL" id="CAJNOT010000788">
    <property type="protein sequence ID" value="CAF1080861.1"/>
    <property type="molecule type" value="Genomic_DNA"/>
</dbReference>
<evidence type="ECO:0000259" key="2">
    <source>
        <dbReference type="PROSITE" id="PS51186"/>
    </source>
</evidence>
<protein>
    <recommendedName>
        <fullName evidence="2">N-acetyltransferase domain-containing protein</fullName>
    </recommendedName>
</protein>
<dbReference type="SUPFAM" id="SSF55729">
    <property type="entry name" value="Acyl-CoA N-acyltransferases (Nat)"/>
    <property type="match status" value="1"/>
</dbReference>
<dbReference type="GO" id="GO:0016747">
    <property type="term" value="F:acyltransferase activity, transferring groups other than amino-acyl groups"/>
    <property type="evidence" value="ECO:0007669"/>
    <property type="project" value="InterPro"/>
</dbReference>
<dbReference type="InterPro" id="IPR016181">
    <property type="entry name" value="Acyl_CoA_acyltransferase"/>
</dbReference>
<feature type="region of interest" description="Disordered" evidence="1">
    <location>
        <begin position="1"/>
        <end position="27"/>
    </location>
</feature>
<evidence type="ECO:0000313" key="4">
    <source>
        <dbReference type="EMBL" id="CAF1080861.1"/>
    </source>
</evidence>
<evidence type="ECO:0000256" key="1">
    <source>
        <dbReference type="SAM" id="MobiDB-lite"/>
    </source>
</evidence>
<dbReference type="Proteomes" id="UP000663882">
    <property type="component" value="Unassembled WGS sequence"/>
</dbReference>
<sequence>MSEKQPYPSSIVSTASDALDQLSHDDHYDIQHDRSTDEASFRWSMQDDVHSDVTNLRDISQSSNEGRKKHLSRWDDCLDKKLQSQSLKTQPSQEITIQPTVDKLVVREFLPRSAHDPILPILRKLFVHSFDQFYKEIEALLKLKSDKTLIEWLQETFNEMQEEMLTKKCRCFMLCSSNTVKYYKTQGIIGFLTLKEEENESVYIAQCAIEAENKRRGCGARLLLHLRTIYPPGTSYWGLCRRANIPAVKFYLKQGAKFMDDEEVATKYGYDPTLYTGFQFTDTLGYVPSSDSHSSTSPSISPTTIPTLEPLLKRRSNVISQDDSTMTDPLLAVQNPSKNKKNKCCVIS</sequence>